<dbReference type="PANTHER" id="PTHR21490">
    <property type="entry name" value="ENKURIN-RELATED"/>
    <property type="match status" value="1"/>
</dbReference>
<feature type="region of interest" description="Disordered" evidence="6">
    <location>
        <begin position="1"/>
        <end position="21"/>
    </location>
</feature>
<feature type="compositionally biased region" description="Basic and acidic residues" evidence="6">
    <location>
        <begin position="85"/>
        <end position="97"/>
    </location>
</feature>
<keyword evidence="3" id="KW-0963">Cytoplasm</keyword>
<dbReference type="GO" id="GO:0005516">
    <property type="term" value="F:calmodulin binding"/>
    <property type="evidence" value="ECO:0007669"/>
    <property type="project" value="TreeGrafter"/>
</dbReference>
<reference evidence="8" key="1">
    <citation type="journal article" date="2023" name="bioRxiv">
        <title>Scaffold-level genome assemblies of two parasitoid biocontrol wasps reveal the parthenogenesis mechanism and an associated novel virus.</title>
        <authorList>
            <person name="Inwood S."/>
            <person name="Skelly J."/>
            <person name="Guhlin J."/>
            <person name="Harrop T."/>
            <person name="Goldson S."/>
            <person name="Dearden P."/>
        </authorList>
    </citation>
    <scope>NUCLEOTIDE SEQUENCE</scope>
    <source>
        <strain evidence="8">Lincoln</strain>
        <tissue evidence="8">Whole body</tissue>
    </source>
</reference>
<dbReference type="PANTHER" id="PTHR21490:SF0">
    <property type="entry name" value="ENKURIN"/>
    <property type="match status" value="1"/>
</dbReference>
<dbReference type="GO" id="GO:0001669">
    <property type="term" value="C:acrosomal vesicle"/>
    <property type="evidence" value="ECO:0007669"/>
    <property type="project" value="TreeGrafter"/>
</dbReference>
<sequence length="308" mass="36061">MFLNDDKCGDYDDDEDDEDDEHITEIIIKPPDEPIQTSIYRSKYRKSVEVESTHNKYEHKTLGVIRVSLSTPDKFLKKNSRIHPKQPEVNHKHHRPDYQHKLREPLRSSKVYDKPLESSVKLMSFPKSFKKENVINIKMARRKGSNLQELTSASPLSGKHQYSISKHLGDTKIRSKYLDYPPAQPEINLKDDVNKIPTDSGDINIKMSSEEFTSIQRKTKSIKNLKKFSNGHYVTDEERADLLLGMKKKWDELMKQFQALPFLSDTPPKAKRKSQMEENLKQLEKDIDDIERHSYIYVYDDIIKGRNK</sequence>
<evidence type="ECO:0000313" key="9">
    <source>
        <dbReference type="Proteomes" id="UP001168972"/>
    </source>
</evidence>
<feature type="domain" description="Enkurin" evidence="7">
    <location>
        <begin position="206"/>
        <end position="298"/>
    </location>
</feature>
<evidence type="ECO:0000256" key="1">
    <source>
        <dbReference type="ARBA" id="ARBA00004138"/>
    </source>
</evidence>
<dbReference type="AlphaFoldDB" id="A0AA39KJF2"/>
<dbReference type="InterPro" id="IPR052102">
    <property type="entry name" value="Enkurin_domain-protein"/>
</dbReference>
<evidence type="ECO:0000256" key="5">
    <source>
        <dbReference type="ARBA" id="ARBA00023273"/>
    </source>
</evidence>
<keyword evidence="4" id="KW-0206">Cytoskeleton</keyword>
<dbReference type="Pfam" id="PF13864">
    <property type="entry name" value="Enkurin"/>
    <property type="match status" value="1"/>
</dbReference>
<reference evidence="8" key="2">
    <citation type="submission" date="2023-03" db="EMBL/GenBank/DDBJ databases">
        <authorList>
            <person name="Inwood S.N."/>
            <person name="Skelly J.G."/>
            <person name="Guhlin J."/>
            <person name="Harrop T.W.R."/>
            <person name="Goldson S.G."/>
            <person name="Dearden P.K."/>
        </authorList>
    </citation>
    <scope>NUCLEOTIDE SEQUENCE</scope>
    <source>
        <strain evidence="8">Lincoln</strain>
        <tissue evidence="8">Whole body</tissue>
    </source>
</reference>
<evidence type="ECO:0000259" key="7">
    <source>
        <dbReference type="PROSITE" id="PS51665"/>
    </source>
</evidence>
<evidence type="ECO:0000256" key="6">
    <source>
        <dbReference type="SAM" id="MobiDB-lite"/>
    </source>
</evidence>
<proteinExistence type="predicted"/>
<comment type="caution">
    <text evidence="8">The sequence shown here is derived from an EMBL/GenBank/DDBJ whole genome shotgun (WGS) entry which is preliminary data.</text>
</comment>
<gene>
    <name evidence="8" type="ORF">PV327_007330</name>
</gene>
<evidence type="ECO:0000313" key="8">
    <source>
        <dbReference type="EMBL" id="KAK0163674.1"/>
    </source>
</evidence>
<dbReference type="Proteomes" id="UP001168972">
    <property type="component" value="Unassembled WGS sequence"/>
</dbReference>
<evidence type="ECO:0000256" key="3">
    <source>
        <dbReference type="ARBA" id="ARBA00022490"/>
    </source>
</evidence>
<protein>
    <recommendedName>
        <fullName evidence="7">Enkurin domain-containing protein</fullName>
    </recommendedName>
</protein>
<dbReference type="EMBL" id="JAQQBR010001833">
    <property type="protein sequence ID" value="KAK0163674.1"/>
    <property type="molecule type" value="Genomic_DNA"/>
</dbReference>
<feature type="compositionally biased region" description="Basic and acidic residues" evidence="6">
    <location>
        <begin position="1"/>
        <end position="10"/>
    </location>
</feature>
<name>A0AA39KJF2_MICHY</name>
<keyword evidence="9" id="KW-1185">Reference proteome</keyword>
<dbReference type="PROSITE" id="PS51665">
    <property type="entry name" value="ENKURIN"/>
    <property type="match status" value="1"/>
</dbReference>
<evidence type="ECO:0000256" key="2">
    <source>
        <dbReference type="ARBA" id="ARBA00004245"/>
    </source>
</evidence>
<comment type="subcellular location">
    <subcellularLocation>
        <location evidence="1">Cell projection</location>
        <location evidence="1">Cilium</location>
    </subcellularLocation>
    <subcellularLocation>
        <location evidence="2">Cytoplasm</location>
        <location evidence="2">Cytoskeleton</location>
    </subcellularLocation>
</comment>
<organism evidence="8 9">
    <name type="scientific">Microctonus hyperodae</name>
    <name type="common">Parasitoid wasp</name>
    <dbReference type="NCBI Taxonomy" id="165561"/>
    <lineage>
        <taxon>Eukaryota</taxon>
        <taxon>Metazoa</taxon>
        <taxon>Ecdysozoa</taxon>
        <taxon>Arthropoda</taxon>
        <taxon>Hexapoda</taxon>
        <taxon>Insecta</taxon>
        <taxon>Pterygota</taxon>
        <taxon>Neoptera</taxon>
        <taxon>Endopterygota</taxon>
        <taxon>Hymenoptera</taxon>
        <taxon>Apocrita</taxon>
        <taxon>Ichneumonoidea</taxon>
        <taxon>Braconidae</taxon>
        <taxon>Euphorinae</taxon>
        <taxon>Microctonus</taxon>
    </lineage>
</organism>
<feature type="region of interest" description="Disordered" evidence="6">
    <location>
        <begin position="78"/>
        <end position="97"/>
    </location>
</feature>
<evidence type="ECO:0000256" key="4">
    <source>
        <dbReference type="ARBA" id="ARBA00023212"/>
    </source>
</evidence>
<dbReference type="GO" id="GO:0005879">
    <property type="term" value="C:axonemal microtubule"/>
    <property type="evidence" value="ECO:0007669"/>
    <property type="project" value="TreeGrafter"/>
</dbReference>
<accession>A0AA39KJF2</accession>
<dbReference type="InterPro" id="IPR027012">
    <property type="entry name" value="Enkurin_dom"/>
</dbReference>
<keyword evidence="5" id="KW-0966">Cell projection</keyword>
<feature type="compositionally biased region" description="Acidic residues" evidence="6">
    <location>
        <begin position="11"/>
        <end position="21"/>
    </location>
</feature>